<protein>
    <recommendedName>
        <fullName evidence="5">HTH merR-type domain-containing protein</fullName>
    </recommendedName>
</protein>
<keyword evidence="3" id="KW-0804">Transcription</keyword>
<organism evidence="6 7">
    <name type="scientific">Cupriavidus pinatubonensis</name>
    <dbReference type="NCBI Taxonomy" id="248026"/>
    <lineage>
        <taxon>Bacteria</taxon>
        <taxon>Pseudomonadati</taxon>
        <taxon>Pseudomonadota</taxon>
        <taxon>Betaproteobacteria</taxon>
        <taxon>Burkholderiales</taxon>
        <taxon>Burkholderiaceae</taxon>
        <taxon>Cupriavidus</taxon>
    </lineage>
</organism>
<keyword evidence="4" id="KW-0175">Coiled coil</keyword>
<dbReference type="EMBL" id="CAJZAF010000036">
    <property type="protein sequence ID" value="CAG9184020.1"/>
    <property type="molecule type" value="Genomic_DNA"/>
</dbReference>
<keyword evidence="7" id="KW-1185">Reference proteome</keyword>
<keyword evidence="2" id="KW-0238">DNA-binding</keyword>
<proteinExistence type="predicted"/>
<name>A0ABM8XUG9_9BURK</name>
<dbReference type="SUPFAM" id="SSF46955">
    <property type="entry name" value="Putative DNA-binding domain"/>
    <property type="match status" value="1"/>
</dbReference>
<feature type="domain" description="HTH merR-type" evidence="5">
    <location>
        <begin position="1"/>
        <end position="69"/>
    </location>
</feature>
<comment type="caution">
    <text evidence="6">The sequence shown here is derived from an EMBL/GenBank/DDBJ whole genome shotgun (WGS) entry which is preliminary data.</text>
</comment>
<gene>
    <name evidence="6" type="ORF">LMG23994_05289</name>
</gene>
<dbReference type="PANTHER" id="PTHR30204">
    <property type="entry name" value="REDOX-CYCLING DRUG-SENSING TRANSCRIPTIONAL ACTIVATOR SOXR"/>
    <property type="match status" value="1"/>
</dbReference>
<evidence type="ECO:0000256" key="3">
    <source>
        <dbReference type="ARBA" id="ARBA00023163"/>
    </source>
</evidence>
<sequence length="150" mass="16443">MQLIDCARAAGVTADTVRHYLRIGLLTAEGRTQGGYRTFSERSVARVRFVRSALSLGFSLRDVSELVAMSERGDLPCPRARTLLAERIEQQRERLDSAQALYRHMKAAVLDWGSLPDGVPDGHSVCGLIEGTPPAAGAFAKPRTNRRPQP</sequence>
<evidence type="ECO:0000256" key="1">
    <source>
        <dbReference type="ARBA" id="ARBA00023015"/>
    </source>
</evidence>
<dbReference type="PRINTS" id="PR00040">
    <property type="entry name" value="HTHMERR"/>
</dbReference>
<accession>A0ABM8XUG9</accession>
<dbReference type="PANTHER" id="PTHR30204:SF94">
    <property type="entry name" value="HEAVY METAL-DEPENDENT TRANSCRIPTIONAL REGULATOR HI_0293-RELATED"/>
    <property type="match status" value="1"/>
</dbReference>
<dbReference type="SMART" id="SM00422">
    <property type="entry name" value="HTH_MERR"/>
    <property type="match status" value="1"/>
</dbReference>
<evidence type="ECO:0000313" key="7">
    <source>
        <dbReference type="Proteomes" id="UP000701702"/>
    </source>
</evidence>
<reference evidence="6 7" key="1">
    <citation type="submission" date="2021-08" db="EMBL/GenBank/DDBJ databases">
        <authorList>
            <person name="Peeters C."/>
        </authorList>
    </citation>
    <scope>NUCLEOTIDE SEQUENCE [LARGE SCALE GENOMIC DNA]</scope>
    <source>
        <strain evidence="6 7">LMG 23994</strain>
    </source>
</reference>
<dbReference type="RefSeq" id="WP_224007995.1">
    <property type="nucleotide sequence ID" value="NZ_CAJZAF010000036.1"/>
</dbReference>
<evidence type="ECO:0000313" key="6">
    <source>
        <dbReference type="EMBL" id="CAG9184020.1"/>
    </source>
</evidence>
<evidence type="ECO:0000259" key="5">
    <source>
        <dbReference type="PROSITE" id="PS50937"/>
    </source>
</evidence>
<dbReference type="InterPro" id="IPR009061">
    <property type="entry name" value="DNA-bd_dom_put_sf"/>
</dbReference>
<dbReference type="Proteomes" id="UP000701702">
    <property type="component" value="Unassembled WGS sequence"/>
</dbReference>
<dbReference type="Pfam" id="PF13411">
    <property type="entry name" value="MerR_1"/>
    <property type="match status" value="1"/>
</dbReference>
<dbReference type="InterPro" id="IPR047057">
    <property type="entry name" value="MerR_fam"/>
</dbReference>
<evidence type="ECO:0000256" key="2">
    <source>
        <dbReference type="ARBA" id="ARBA00023125"/>
    </source>
</evidence>
<dbReference type="PROSITE" id="PS50937">
    <property type="entry name" value="HTH_MERR_2"/>
    <property type="match status" value="1"/>
</dbReference>
<feature type="coiled-coil region" evidence="4">
    <location>
        <begin position="81"/>
        <end position="108"/>
    </location>
</feature>
<keyword evidence="1" id="KW-0805">Transcription regulation</keyword>
<dbReference type="Gene3D" id="1.10.1660.10">
    <property type="match status" value="1"/>
</dbReference>
<dbReference type="InterPro" id="IPR000551">
    <property type="entry name" value="MerR-type_HTH_dom"/>
</dbReference>
<evidence type="ECO:0000256" key="4">
    <source>
        <dbReference type="SAM" id="Coils"/>
    </source>
</evidence>